<dbReference type="InterPro" id="IPR002912">
    <property type="entry name" value="ACT_dom"/>
</dbReference>
<dbReference type="PROSITE" id="PS51171">
    <property type="entry name" value="PREPHENATE_DEHYDR_3"/>
    <property type="match status" value="1"/>
</dbReference>
<accession>A0ABP8LGH1</accession>
<dbReference type="EMBL" id="BAABGN010000012">
    <property type="protein sequence ID" value="GAA4427991.1"/>
    <property type="molecule type" value="Genomic_DNA"/>
</dbReference>
<dbReference type="Gene3D" id="3.30.70.260">
    <property type="match status" value="1"/>
</dbReference>
<evidence type="ECO:0000256" key="7">
    <source>
        <dbReference type="ARBA" id="ARBA00023239"/>
    </source>
</evidence>
<proteinExistence type="predicted"/>
<dbReference type="PANTHER" id="PTHR21022">
    <property type="entry name" value="PREPHENATE DEHYDRATASE P PROTEIN"/>
    <property type="match status" value="1"/>
</dbReference>
<dbReference type="PANTHER" id="PTHR21022:SF19">
    <property type="entry name" value="PREPHENATE DEHYDRATASE-RELATED"/>
    <property type="match status" value="1"/>
</dbReference>
<evidence type="ECO:0000256" key="1">
    <source>
        <dbReference type="ARBA" id="ARBA00004741"/>
    </source>
</evidence>
<comment type="caution">
    <text evidence="13">The sequence shown here is derived from an EMBL/GenBank/DDBJ whole genome shotgun (WGS) entry which is preliminary data.</text>
</comment>
<organism evidence="13 14">
    <name type="scientific">Georgenia halophila</name>
    <dbReference type="NCBI Taxonomy" id="620889"/>
    <lineage>
        <taxon>Bacteria</taxon>
        <taxon>Bacillati</taxon>
        <taxon>Actinomycetota</taxon>
        <taxon>Actinomycetes</taxon>
        <taxon>Micrococcales</taxon>
        <taxon>Bogoriellaceae</taxon>
        <taxon>Georgenia</taxon>
    </lineage>
</organism>
<dbReference type="EC" id="4.2.1.51" evidence="2 9"/>
<gene>
    <name evidence="9 13" type="primary">pheA</name>
    <name evidence="13" type="ORF">GCM10023169_28610</name>
</gene>
<evidence type="ECO:0000256" key="2">
    <source>
        <dbReference type="ARBA" id="ARBA00013147"/>
    </source>
</evidence>
<evidence type="ECO:0000313" key="14">
    <source>
        <dbReference type="Proteomes" id="UP001500622"/>
    </source>
</evidence>
<evidence type="ECO:0000256" key="3">
    <source>
        <dbReference type="ARBA" id="ARBA00021872"/>
    </source>
</evidence>
<feature type="region of interest" description="Disordered" evidence="10">
    <location>
        <begin position="28"/>
        <end position="48"/>
    </location>
</feature>
<keyword evidence="6 9" id="KW-0584">Phenylalanine biosynthesis</keyword>
<keyword evidence="14" id="KW-1185">Reference proteome</keyword>
<dbReference type="CDD" id="cd04905">
    <property type="entry name" value="ACT_CM-PDT"/>
    <property type="match status" value="1"/>
</dbReference>
<keyword evidence="7 9" id="KW-0456">Lyase</keyword>
<feature type="domain" description="ACT" evidence="12">
    <location>
        <begin position="246"/>
        <end position="323"/>
    </location>
</feature>
<dbReference type="PROSITE" id="PS00858">
    <property type="entry name" value="PREPHENATE_DEHYDR_2"/>
    <property type="match status" value="1"/>
</dbReference>
<feature type="region of interest" description="Disordered" evidence="10">
    <location>
        <begin position="1"/>
        <end position="20"/>
    </location>
</feature>
<comment type="catalytic activity">
    <reaction evidence="8 9">
        <text>prephenate + H(+) = 3-phenylpyruvate + CO2 + H2O</text>
        <dbReference type="Rhea" id="RHEA:21648"/>
        <dbReference type="ChEBI" id="CHEBI:15377"/>
        <dbReference type="ChEBI" id="CHEBI:15378"/>
        <dbReference type="ChEBI" id="CHEBI:16526"/>
        <dbReference type="ChEBI" id="CHEBI:18005"/>
        <dbReference type="ChEBI" id="CHEBI:29934"/>
        <dbReference type="EC" id="4.2.1.51"/>
    </reaction>
</comment>
<protein>
    <recommendedName>
        <fullName evidence="3 9">Prephenate dehydratase</fullName>
        <shortName evidence="9">PDT</shortName>
        <ecNumber evidence="2 9">4.2.1.51</ecNumber>
    </recommendedName>
</protein>
<evidence type="ECO:0000256" key="9">
    <source>
        <dbReference type="RuleBase" id="RU361254"/>
    </source>
</evidence>
<feature type="domain" description="Prephenate dehydratase" evidence="11">
    <location>
        <begin position="50"/>
        <end position="231"/>
    </location>
</feature>
<dbReference type="PROSITE" id="PS51671">
    <property type="entry name" value="ACT"/>
    <property type="match status" value="1"/>
</dbReference>
<dbReference type="Pfam" id="PF00800">
    <property type="entry name" value="PDT"/>
    <property type="match status" value="1"/>
</dbReference>
<sequence length="358" mass="37963">MCAHGERYGPAGAVGRSPPATLTVVTAEETTRPGGQTGKQTDGAVGGRPRYAYLGPEGTFTESALLQVTGPEESDLVPCTDVVTALELVRGHEADYAVVPIENSVEGGVNVTLDELSSDDSLSIVGEMLVAVTFVLCARPGARLADVGRISTHPHAWAQCRIWITSHFDGVVHVPATSTAAAAALLASDEDPGFDAVLCSELSAREYGLEVLARDVADNPNAVTRFVLVSRPGNTPEPTGADKTSLMVHLPDNEAGALLRMLEQFATRGVNLSRIESRPIGDSLGRYSFSIDAEGHVAEERLQAALVGLHRVCPTVRFLGSYPRADGVPTQLRPGTSDADFRAARQWLARLLGRDDES</sequence>
<dbReference type="InterPro" id="IPR045865">
    <property type="entry name" value="ACT-like_dom_sf"/>
</dbReference>
<dbReference type="SUPFAM" id="SSF55021">
    <property type="entry name" value="ACT-like"/>
    <property type="match status" value="1"/>
</dbReference>
<dbReference type="Gene3D" id="3.40.190.10">
    <property type="entry name" value="Periplasmic binding protein-like II"/>
    <property type="match status" value="2"/>
</dbReference>
<comment type="pathway">
    <text evidence="1 9">Amino-acid biosynthesis; L-phenylalanine biosynthesis; phenylpyruvate from prephenate: step 1/1.</text>
</comment>
<name>A0ABP8LGH1_9MICO</name>
<evidence type="ECO:0000256" key="8">
    <source>
        <dbReference type="ARBA" id="ARBA00047848"/>
    </source>
</evidence>
<dbReference type="InterPro" id="IPR018528">
    <property type="entry name" value="Preph_deHydtase_CS"/>
</dbReference>
<evidence type="ECO:0000256" key="5">
    <source>
        <dbReference type="ARBA" id="ARBA00023141"/>
    </source>
</evidence>
<evidence type="ECO:0000256" key="4">
    <source>
        <dbReference type="ARBA" id="ARBA00022605"/>
    </source>
</evidence>
<reference evidence="14" key="1">
    <citation type="journal article" date="2019" name="Int. J. Syst. Evol. Microbiol.">
        <title>The Global Catalogue of Microorganisms (GCM) 10K type strain sequencing project: providing services to taxonomists for standard genome sequencing and annotation.</title>
        <authorList>
            <consortium name="The Broad Institute Genomics Platform"/>
            <consortium name="The Broad Institute Genome Sequencing Center for Infectious Disease"/>
            <person name="Wu L."/>
            <person name="Ma J."/>
        </authorList>
    </citation>
    <scope>NUCLEOTIDE SEQUENCE [LARGE SCALE GENOMIC DNA]</scope>
    <source>
        <strain evidence="14">JCM 17810</strain>
    </source>
</reference>
<dbReference type="PROSITE" id="PS00857">
    <property type="entry name" value="PREPHENATE_DEHYDR_1"/>
    <property type="match status" value="1"/>
</dbReference>
<keyword evidence="4 9" id="KW-0028">Amino-acid biosynthesis</keyword>
<evidence type="ECO:0000256" key="10">
    <source>
        <dbReference type="SAM" id="MobiDB-lite"/>
    </source>
</evidence>
<dbReference type="CDD" id="cd13632">
    <property type="entry name" value="PBP2_Aa-PDT_like"/>
    <property type="match status" value="1"/>
</dbReference>
<evidence type="ECO:0000259" key="12">
    <source>
        <dbReference type="PROSITE" id="PS51671"/>
    </source>
</evidence>
<dbReference type="Proteomes" id="UP001500622">
    <property type="component" value="Unassembled WGS sequence"/>
</dbReference>
<dbReference type="InterPro" id="IPR001086">
    <property type="entry name" value="Preph_deHydtase"/>
</dbReference>
<evidence type="ECO:0000259" key="11">
    <source>
        <dbReference type="PROSITE" id="PS51171"/>
    </source>
</evidence>
<dbReference type="SUPFAM" id="SSF53850">
    <property type="entry name" value="Periplasmic binding protein-like II"/>
    <property type="match status" value="1"/>
</dbReference>
<evidence type="ECO:0000256" key="6">
    <source>
        <dbReference type="ARBA" id="ARBA00023222"/>
    </source>
</evidence>
<dbReference type="NCBIfam" id="NF008865">
    <property type="entry name" value="PRK11898.1"/>
    <property type="match status" value="1"/>
</dbReference>
<evidence type="ECO:0000313" key="13">
    <source>
        <dbReference type="EMBL" id="GAA4427991.1"/>
    </source>
</evidence>
<keyword evidence="5 9" id="KW-0057">Aromatic amino acid biosynthesis</keyword>